<proteinExistence type="predicted"/>
<dbReference type="Proteomes" id="UP000008420">
    <property type="component" value="Segment"/>
</dbReference>
<dbReference type="InterPro" id="IPR027417">
    <property type="entry name" value="P-loop_NTPase"/>
</dbReference>
<accession>G1D6G4</accession>
<keyword evidence="1" id="KW-0378">Hydrolase</keyword>
<reference evidence="1 2" key="1">
    <citation type="journal article" date="2012" name="J. Virol.">
        <title>Complete Genome Sequences of 138 Mycobacteriophages.</title>
        <authorList>
            <consortium name="the Science Education Alliance Phage Hunters Advancing Genomics and Evolutionary Science Program"/>
            <consortium name="the KwaZulu-Natal Research Institute for Tuberculosis and HIV Mycobacterial Genetics Course Students"/>
            <consortium name="the Phage Hunters Integrating Research and Education Program"/>
            <person name="Hatfull G.F."/>
        </authorList>
    </citation>
    <scope>NUCLEOTIDE SEQUENCE [LARGE SCALE GENOMIC DNA]</scope>
    <source>
        <strain evidence="1">Switzer</strain>
    </source>
</reference>
<evidence type="ECO:0000313" key="1">
    <source>
        <dbReference type="EMBL" id="AEK10363.1"/>
    </source>
</evidence>
<keyword evidence="2" id="KW-1185">Reference proteome</keyword>
<name>G1D6G4_9CAUD</name>
<gene>
    <name evidence="1" type="primary">64</name>
    <name evidence="1" type="ORF">PBI_SWITZER_64</name>
</gene>
<keyword evidence="1" id="KW-0347">Helicase</keyword>
<dbReference type="KEGG" id="vg:40083808"/>
<dbReference type="SUPFAM" id="SSF52540">
    <property type="entry name" value="P-loop containing nucleoside triphosphate hydrolases"/>
    <property type="match status" value="1"/>
</dbReference>
<keyword evidence="1" id="KW-0547">Nucleotide-binding</keyword>
<keyword evidence="1" id="KW-0067">ATP-binding</keyword>
<dbReference type="GO" id="GO:0004386">
    <property type="term" value="F:helicase activity"/>
    <property type="evidence" value="ECO:0007669"/>
    <property type="project" value="UniProtKB-KW"/>
</dbReference>
<dbReference type="OrthoDB" id="5532at10239"/>
<dbReference type="EMBL" id="JF937108">
    <property type="protein sequence ID" value="AEK10363.1"/>
    <property type="molecule type" value="Genomic_DNA"/>
</dbReference>
<protein>
    <submittedName>
        <fullName evidence="1">DnaB-like dsDNA helicase</fullName>
    </submittedName>
</protein>
<dbReference type="Gene3D" id="3.40.50.300">
    <property type="entry name" value="P-loop containing nucleotide triphosphate hydrolases"/>
    <property type="match status" value="1"/>
</dbReference>
<dbReference type="GeneID" id="40083808"/>
<evidence type="ECO:0000313" key="2">
    <source>
        <dbReference type="Proteomes" id="UP000008420"/>
    </source>
</evidence>
<sequence>MMLSIMQSIEQKGNAGDPLPVPFRSLTKQGINFLRGQLALIAAAPGGAKSAFTLALALKGRIPTYYLSADSDAFTQSTRILSMELGMPLAESARAVREGQLPPQVLTWNAAPGNPHGIPIRLNYSAQPTLKVIETSLAAYEETFGNYPQLIVIDNITNVITGVAANDEDPFGGLEVLMDWLHEKARETGACIIGLHHVTADNNSGDKPIPLSGIKGQIGRVPELIATLHRVPSTFGGDTLRVSIVKNRSGRADPSGRLYAELKFDGSKMEIKDF</sequence>
<organism evidence="1 2">
    <name type="scientific">Mycobacterium phage Switzer</name>
    <dbReference type="NCBI Taxonomy" id="1034118"/>
    <lineage>
        <taxon>Viruses</taxon>
        <taxon>Duplodnaviria</taxon>
        <taxon>Heunggongvirae</taxon>
        <taxon>Uroviricota</taxon>
        <taxon>Caudoviricetes</taxon>
        <taxon>Fromanvirus</taxon>
        <taxon>Fromanvirus switzer</taxon>
    </lineage>
</organism>
<dbReference type="RefSeq" id="YP_009607793.1">
    <property type="nucleotide sequence ID" value="NC_041985.1"/>
</dbReference>
<dbReference type="Pfam" id="PF13481">
    <property type="entry name" value="AAA_25"/>
    <property type="match status" value="1"/>
</dbReference>